<gene>
    <name evidence="2" type="ORF">GCM10011401_23820</name>
</gene>
<feature type="region of interest" description="Disordered" evidence="1">
    <location>
        <begin position="13"/>
        <end position="63"/>
    </location>
</feature>
<organism evidence="2 3">
    <name type="scientific">Nesterenkonia cremea</name>
    <dbReference type="NCBI Taxonomy" id="1882340"/>
    <lineage>
        <taxon>Bacteria</taxon>
        <taxon>Bacillati</taxon>
        <taxon>Actinomycetota</taxon>
        <taxon>Actinomycetes</taxon>
        <taxon>Micrococcales</taxon>
        <taxon>Micrococcaceae</taxon>
        <taxon>Nesterenkonia</taxon>
    </lineage>
</organism>
<name>A0A917ERF9_9MICC</name>
<comment type="caution">
    <text evidence="2">The sequence shown here is derived from an EMBL/GenBank/DDBJ whole genome shotgun (WGS) entry which is preliminary data.</text>
</comment>
<evidence type="ECO:0000313" key="3">
    <source>
        <dbReference type="Proteomes" id="UP000633136"/>
    </source>
</evidence>
<accession>A0A917ERF9</accession>
<proteinExistence type="predicted"/>
<evidence type="ECO:0000313" key="2">
    <source>
        <dbReference type="EMBL" id="GGE75725.1"/>
    </source>
</evidence>
<keyword evidence="3" id="KW-1185">Reference proteome</keyword>
<sequence length="63" mass="6487">MFGDAVAHMASAGVFDPLRSRPPAQHIQGPVVMQPWPDDPFQAGVDLGQQPAQPVPGGGGLGQ</sequence>
<dbReference type="AlphaFoldDB" id="A0A917ERF9"/>
<reference evidence="2" key="1">
    <citation type="journal article" date="2014" name="Int. J. Syst. Evol. Microbiol.">
        <title>Complete genome sequence of Corynebacterium casei LMG S-19264T (=DSM 44701T), isolated from a smear-ripened cheese.</title>
        <authorList>
            <consortium name="US DOE Joint Genome Institute (JGI-PGF)"/>
            <person name="Walter F."/>
            <person name="Albersmeier A."/>
            <person name="Kalinowski J."/>
            <person name="Ruckert C."/>
        </authorList>
    </citation>
    <scope>NUCLEOTIDE SEQUENCE</scope>
    <source>
        <strain evidence="2">CGMCC 1.15388</strain>
    </source>
</reference>
<dbReference type="EMBL" id="BMIS01000013">
    <property type="protein sequence ID" value="GGE75725.1"/>
    <property type="molecule type" value="Genomic_DNA"/>
</dbReference>
<evidence type="ECO:0000256" key="1">
    <source>
        <dbReference type="SAM" id="MobiDB-lite"/>
    </source>
</evidence>
<dbReference type="Proteomes" id="UP000633136">
    <property type="component" value="Unassembled WGS sequence"/>
</dbReference>
<protein>
    <submittedName>
        <fullName evidence="2">Uncharacterized protein</fullName>
    </submittedName>
</protein>
<reference evidence="2" key="2">
    <citation type="submission" date="2020-09" db="EMBL/GenBank/DDBJ databases">
        <authorList>
            <person name="Sun Q."/>
            <person name="Zhou Y."/>
        </authorList>
    </citation>
    <scope>NUCLEOTIDE SEQUENCE</scope>
    <source>
        <strain evidence="2">CGMCC 1.15388</strain>
    </source>
</reference>